<evidence type="ECO:0000313" key="11">
    <source>
        <dbReference type="Proteomes" id="UP000274822"/>
    </source>
</evidence>
<feature type="transmembrane region" description="Helical" evidence="8">
    <location>
        <begin position="183"/>
        <end position="203"/>
    </location>
</feature>
<feature type="domain" description="Amino acid transporter transmembrane" evidence="9">
    <location>
        <begin position="39"/>
        <end position="395"/>
    </location>
</feature>
<keyword evidence="7 8" id="KW-0472">Membrane</keyword>
<evidence type="ECO:0000256" key="7">
    <source>
        <dbReference type="ARBA" id="ARBA00023136"/>
    </source>
</evidence>
<feature type="transmembrane region" description="Helical" evidence="8">
    <location>
        <begin position="71"/>
        <end position="93"/>
    </location>
</feature>
<comment type="subcellular location">
    <subcellularLocation>
        <location evidence="1">Membrane</location>
        <topology evidence="1">Multi-pass membrane protein</topology>
    </subcellularLocation>
</comment>
<keyword evidence="6 8" id="KW-1133">Transmembrane helix</keyword>
<dbReference type="EMBL" id="RBNJ01007349">
    <property type="protein sequence ID" value="RUS28002.1"/>
    <property type="molecule type" value="Genomic_DNA"/>
</dbReference>
<evidence type="ECO:0000259" key="9">
    <source>
        <dbReference type="Pfam" id="PF01490"/>
    </source>
</evidence>
<feature type="transmembrane region" description="Helical" evidence="8">
    <location>
        <begin position="257"/>
        <end position="278"/>
    </location>
</feature>
<reference evidence="10 11" key="1">
    <citation type="journal article" date="2018" name="New Phytol.">
        <title>Phylogenomics of Endogonaceae and evolution of mycorrhizas within Mucoromycota.</title>
        <authorList>
            <person name="Chang Y."/>
            <person name="Desiro A."/>
            <person name="Na H."/>
            <person name="Sandor L."/>
            <person name="Lipzen A."/>
            <person name="Clum A."/>
            <person name="Barry K."/>
            <person name="Grigoriev I.V."/>
            <person name="Martin F.M."/>
            <person name="Stajich J.E."/>
            <person name="Smith M.E."/>
            <person name="Bonito G."/>
            <person name="Spatafora J.W."/>
        </authorList>
    </citation>
    <scope>NUCLEOTIDE SEQUENCE [LARGE SCALE GENOMIC DNA]</scope>
    <source>
        <strain evidence="10 11">AD002</strain>
    </source>
</reference>
<feature type="transmembrane region" description="Helical" evidence="8">
    <location>
        <begin position="368"/>
        <end position="393"/>
    </location>
</feature>
<dbReference type="GO" id="GO:0016020">
    <property type="term" value="C:membrane"/>
    <property type="evidence" value="ECO:0007669"/>
    <property type="project" value="UniProtKB-SubCell"/>
</dbReference>
<keyword evidence="11" id="KW-1185">Reference proteome</keyword>
<keyword evidence="4 8" id="KW-0812">Transmembrane</keyword>
<evidence type="ECO:0000256" key="3">
    <source>
        <dbReference type="ARBA" id="ARBA00022448"/>
    </source>
</evidence>
<feature type="transmembrane region" description="Helical" evidence="8">
    <location>
        <begin position="45"/>
        <end position="65"/>
    </location>
</feature>
<evidence type="ECO:0000256" key="1">
    <source>
        <dbReference type="ARBA" id="ARBA00004141"/>
    </source>
</evidence>
<feature type="transmembrane region" description="Helical" evidence="8">
    <location>
        <begin position="342"/>
        <end position="362"/>
    </location>
</feature>
<keyword evidence="3" id="KW-0813">Transport</keyword>
<evidence type="ECO:0000256" key="8">
    <source>
        <dbReference type="SAM" id="Phobius"/>
    </source>
</evidence>
<comment type="similarity">
    <text evidence="2">Belongs to the amino acid/polyamine transporter 2 family.</text>
</comment>
<dbReference type="InterPro" id="IPR013057">
    <property type="entry name" value="AA_transpt_TM"/>
</dbReference>
<evidence type="ECO:0000256" key="5">
    <source>
        <dbReference type="ARBA" id="ARBA00022970"/>
    </source>
</evidence>
<dbReference type="Proteomes" id="UP000274822">
    <property type="component" value="Unassembled WGS sequence"/>
</dbReference>
<accession>A0A433QE20</accession>
<sequence length="465" mass="50668">MAPECSLTLPHPPALAPAMPPTSTLDYQTLQADHPGYGTRSMIEVSFNLVNAIVGAGIIGLPFALKEAGFWGGLLVSGWVIVLTHVAMYILILSGRRVGIYKYALLAEHALGKVGFHTVNFMLFFQTAGSAVGYYIIIGDTIPVVLGLYFPEYWLLADRVFIIILVSIIFIIPLSLPRSIGAIANWSIFSVLLLPIILLSIIIRAPAYAPKHDAPLTWTGTNVFPAIGIMAFAFVSSHVALMNYLSLKEQRSKTWGWTSAIANGTSWVISMTFAIVGYMSFGVDAKPNLFNNFEGDDVIINIGRFSLGVSLILTVPMAIYPARSAVQKTLGYETATRSPTNIQHYIVTFVLSLAILAFGVWVRELGKVYQLVGGFASTFLAYILPGLAYLAVYHPAPLAFLTRHRGPTNSTATERQPLVEPSDHEHEVVFHDDTNPTWWLDAFAVVLVAFGAVVMVLATYGTLAS</sequence>
<evidence type="ECO:0000256" key="4">
    <source>
        <dbReference type="ARBA" id="ARBA00022692"/>
    </source>
</evidence>
<evidence type="ECO:0000313" key="10">
    <source>
        <dbReference type="EMBL" id="RUS28002.1"/>
    </source>
</evidence>
<dbReference type="Pfam" id="PF01490">
    <property type="entry name" value="Aa_trans"/>
    <property type="match status" value="1"/>
</dbReference>
<name>A0A433QE20_9FUNG</name>
<feature type="transmembrane region" description="Helical" evidence="8">
    <location>
        <begin position="438"/>
        <end position="460"/>
    </location>
</feature>
<protein>
    <recommendedName>
        <fullName evidence="9">Amino acid transporter transmembrane domain-containing protein</fullName>
    </recommendedName>
</protein>
<gene>
    <name evidence="10" type="ORF">BC938DRAFT_482476</name>
</gene>
<feature type="transmembrane region" description="Helical" evidence="8">
    <location>
        <begin position="298"/>
        <end position="321"/>
    </location>
</feature>
<feature type="transmembrane region" description="Helical" evidence="8">
    <location>
        <begin position="223"/>
        <end position="245"/>
    </location>
</feature>
<proteinExistence type="inferred from homology"/>
<dbReference type="PANTHER" id="PTHR22950">
    <property type="entry name" value="AMINO ACID TRANSPORTER"/>
    <property type="match status" value="1"/>
</dbReference>
<evidence type="ECO:0000256" key="2">
    <source>
        <dbReference type="ARBA" id="ARBA00008066"/>
    </source>
</evidence>
<feature type="transmembrane region" description="Helical" evidence="8">
    <location>
        <begin position="156"/>
        <end position="176"/>
    </location>
</feature>
<dbReference type="AlphaFoldDB" id="A0A433QE20"/>
<comment type="caution">
    <text evidence="10">The sequence shown here is derived from an EMBL/GenBank/DDBJ whole genome shotgun (WGS) entry which is preliminary data.</text>
</comment>
<dbReference type="GO" id="GO:0015179">
    <property type="term" value="F:L-amino acid transmembrane transporter activity"/>
    <property type="evidence" value="ECO:0007669"/>
    <property type="project" value="TreeGrafter"/>
</dbReference>
<keyword evidence="5" id="KW-0029">Amino-acid transport</keyword>
<evidence type="ECO:0000256" key="6">
    <source>
        <dbReference type="ARBA" id="ARBA00022989"/>
    </source>
</evidence>
<organism evidence="10 11">
    <name type="scientific">Jimgerdemannia flammicorona</name>
    <dbReference type="NCBI Taxonomy" id="994334"/>
    <lineage>
        <taxon>Eukaryota</taxon>
        <taxon>Fungi</taxon>
        <taxon>Fungi incertae sedis</taxon>
        <taxon>Mucoromycota</taxon>
        <taxon>Mucoromycotina</taxon>
        <taxon>Endogonomycetes</taxon>
        <taxon>Endogonales</taxon>
        <taxon>Endogonaceae</taxon>
        <taxon>Jimgerdemannia</taxon>
    </lineage>
</organism>
<dbReference type="PANTHER" id="PTHR22950:SF458">
    <property type="entry name" value="SODIUM-COUPLED NEUTRAL AMINO ACID TRANSPORTER 11-RELATED"/>
    <property type="match status" value="1"/>
</dbReference>